<reference evidence="3 4" key="1">
    <citation type="submission" date="2016-10" db="EMBL/GenBank/DDBJ databases">
        <authorList>
            <person name="de Groot N.N."/>
        </authorList>
    </citation>
    <scope>NUCLEOTIDE SEQUENCE [LARGE SCALE GENOMIC DNA]</scope>
    <source>
        <strain evidence="3 4">B25</strain>
    </source>
</reference>
<dbReference type="InterPro" id="IPR006675">
    <property type="entry name" value="HDIG_dom"/>
</dbReference>
<gene>
    <name evidence="3" type="ORF">SAMN04487977_11332</name>
</gene>
<dbReference type="CDD" id="cd02883">
    <property type="entry name" value="NUDIX_Hydrolase"/>
    <property type="match status" value="1"/>
</dbReference>
<dbReference type="NCBIfam" id="TIGR00277">
    <property type="entry name" value="HDIG"/>
    <property type="match status" value="1"/>
</dbReference>
<dbReference type="InterPro" id="IPR000086">
    <property type="entry name" value="NUDIX_hydrolase_dom"/>
</dbReference>
<dbReference type="RefSeq" id="WP_218141066.1">
    <property type="nucleotide sequence ID" value="NZ_FOFU01000013.1"/>
</dbReference>
<evidence type="ECO:0000313" key="4">
    <source>
        <dbReference type="Proteomes" id="UP000182360"/>
    </source>
</evidence>
<dbReference type="PROSITE" id="PS51462">
    <property type="entry name" value="NUDIX"/>
    <property type="match status" value="1"/>
</dbReference>
<proteinExistence type="predicted"/>
<evidence type="ECO:0000313" key="3">
    <source>
        <dbReference type="EMBL" id="SEQ86665.1"/>
    </source>
</evidence>
<feature type="domain" description="Nudix hydrolase" evidence="2">
    <location>
        <begin position="19"/>
        <end position="166"/>
    </location>
</feature>
<dbReference type="AlphaFoldDB" id="A0A1H9JJE8"/>
<dbReference type="Pfam" id="PF00293">
    <property type="entry name" value="NUDIX"/>
    <property type="match status" value="1"/>
</dbReference>
<dbReference type="Proteomes" id="UP000182360">
    <property type="component" value="Unassembled WGS sequence"/>
</dbReference>
<dbReference type="GO" id="GO:0016787">
    <property type="term" value="F:hydrolase activity"/>
    <property type="evidence" value="ECO:0007669"/>
    <property type="project" value="UniProtKB-KW"/>
</dbReference>
<dbReference type="SUPFAM" id="SSF109604">
    <property type="entry name" value="HD-domain/PDEase-like"/>
    <property type="match status" value="1"/>
</dbReference>
<dbReference type="Gene3D" id="3.90.79.10">
    <property type="entry name" value="Nucleoside Triphosphate Pyrophosphohydrolase"/>
    <property type="match status" value="1"/>
</dbReference>
<dbReference type="SMART" id="SM00471">
    <property type="entry name" value="HDc"/>
    <property type="match status" value="1"/>
</dbReference>
<dbReference type="InterPro" id="IPR015797">
    <property type="entry name" value="NUDIX_hydrolase-like_dom_sf"/>
</dbReference>
<evidence type="ECO:0000259" key="2">
    <source>
        <dbReference type="PROSITE" id="PS51462"/>
    </source>
</evidence>
<dbReference type="Gene3D" id="1.10.3210.10">
    <property type="entry name" value="Hypothetical protein af1432"/>
    <property type="match status" value="1"/>
</dbReference>
<organism evidence="3 4">
    <name type="scientific">Treponema bryantii</name>
    <dbReference type="NCBI Taxonomy" id="163"/>
    <lineage>
        <taxon>Bacteria</taxon>
        <taxon>Pseudomonadati</taxon>
        <taxon>Spirochaetota</taxon>
        <taxon>Spirochaetia</taxon>
        <taxon>Spirochaetales</taxon>
        <taxon>Treponemataceae</taxon>
        <taxon>Treponema</taxon>
    </lineage>
</organism>
<dbReference type="STRING" id="163.SAMN04487775_103142"/>
<dbReference type="InterPro" id="IPR006674">
    <property type="entry name" value="HD_domain"/>
</dbReference>
<sequence>MKHLFTIDLKNYGADWKRSRRDSARAIIHVGDDKLAIVYATKLGYYKFPGGGIHEGEDKIAALAREVQEEVGLVLVPESVREFGVASRYQKSGLAENTVFIQDNFYYECDVEHDENGNLKIISQNLDAYEDEAGFELRIVSIKEAALANRQYRDTNDFNIAMIARDARVLEMMAGVKSEPSRCMAELLLEEGVKKNPGPWREHSYAVARAAEKIARAVNQNCSEDKMNPDLAYVYGLLHDIGRQEGHTYIAHVYDGYHFLLSFGYEKAAQICLTHSFNLQITDDYIGKVDISDVQMEEIKSLLAAAVYDDYDRLIQILDATCGADGTLNLEDRMNDVKARYGYYPQGKWDKNFELKAYFEKLAGREYYEIISPQ</sequence>
<dbReference type="CDD" id="cd00077">
    <property type="entry name" value="HDc"/>
    <property type="match status" value="1"/>
</dbReference>
<dbReference type="InterPro" id="IPR003607">
    <property type="entry name" value="HD/PDEase_dom"/>
</dbReference>
<evidence type="ECO:0000256" key="1">
    <source>
        <dbReference type="ARBA" id="ARBA00022801"/>
    </source>
</evidence>
<dbReference type="PROSITE" id="PS00893">
    <property type="entry name" value="NUDIX_BOX"/>
    <property type="match status" value="1"/>
</dbReference>
<keyword evidence="4" id="KW-1185">Reference proteome</keyword>
<protein>
    <submittedName>
        <fullName evidence="3">HDIG domain-containing protein</fullName>
    </submittedName>
</protein>
<dbReference type="SUPFAM" id="SSF55811">
    <property type="entry name" value="Nudix"/>
    <property type="match status" value="1"/>
</dbReference>
<dbReference type="Pfam" id="PF01966">
    <property type="entry name" value="HD"/>
    <property type="match status" value="1"/>
</dbReference>
<name>A0A1H9JJE8_9SPIR</name>
<accession>A0A1H9JJE8</accession>
<keyword evidence="1" id="KW-0378">Hydrolase</keyword>
<dbReference type="EMBL" id="FOFU01000013">
    <property type="protein sequence ID" value="SEQ86665.1"/>
    <property type="molecule type" value="Genomic_DNA"/>
</dbReference>
<dbReference type="InterPro" id="IPR020084">
    <property type="entry name" value="NUDIX_hydrolase_CS"/>
</dbReference>